<dbReference type="Proteomes" id="UP001166291">
    <property type="component" value="Unassembled WGS sequence"/>
</dbReference>
<dbReference type="PANTHER" id="PTHR33741">
    <property type="entry name" value="TRANSMEMBRANE PROTEIN DDB_G0269096-RELATED"/>
    <property type="match status" value="1"/>
</dbReference>
<dbReference type="PANTHER" id="PTHR33741:SF5">
    <property type="entry name" value="TRANSMEMBRANE PROTEIN DDB_G0269096-RELATED"/>
    <property type="match status" value="1"/>
</dbReference>
<feature type="domain" description="HPP transmembrane region" evidence="2">
    <location>
        <begin position="20"/>
        <end position="175"/>
    </location>
</feature>
<dbReference type="Pfam" id="PF04982">
    <property type="entry name" value="TM_HPP"/>
    <property type="match status" value="1"/>
</dbReference>
<name>A0ABS6VQN7_9GAMM</name>
<feature type="transmembrane region" description="Helical" evidence="1">
    <location>
        <begin position="52"/>
        <end position="69"/>
    </location>
</feature>
<evidence type="ECO:0000259" key="2">
    <source>
        <dbReference type="Pfam" id="PF04982"/>
    </source>
</evidence>
<evidence type="ECO:0000313" key="4">
    <source>
        <dbReference type="Proteomes" id="UP001166291"/>
    </source>
</evidence>
<comment type="caution">
    <text evidence="3">The sequence shown here is derived from an EMBL/GenBank/DDBJ whole genome shotgun (WGS) entry which is preliminary data.</text>
</comment>
<keyword evidence="4" id="KW-1185">Reference proteome</keyword>
<feature type="transmembrane region" description="Helical" evidence="1">
    <location>
        <begin position="147"/>
        <end position="171"/>
    </location>
</feature>
<feature type="transmembrane region" description="Helical" evidence="1">
    <location>
        <begin position="100"/>
        <end position="118"/>
    </location>
</feature>
<dbReference type="InterPro" id="IPR007065">
    <property type="entry name" value="HPP"/>
</dbReference>
<organism evidence="3 4">
    <name type="scientific">Zhongshania aquimaris</name>
    <dbReference type="NCBI Taxonomy" id="2857107"/>
    <lineage>
        <taxon>Bacteria</taxon>
        <taxon>Pseudomonadati</taxon>
        <taxon>Pseudomonadota</taxon>
        <taxon>Gammaproteobacteria</taxon>
        <taxon>Cellvibrionales</taxon>
        <taxon>Spongiibacteraceae</taxon>
        <taxon>Zhongshania</taxon>
    </lineage>
</organism>
<feature type="transmembrane region" description="Helical" evidence="1">
    <location>
        <begin position="25"/>
        <end position="45"/>
    </location>
</feature>
<evidence type="ECO:0000313" key="3">
    <source>
        <dbReference type="EMBL" id="MBW2940625.1"/>
    </source>
</evidence>
<keyword evidence="1" id="KW-0812">Transmembrane</keyword>
<keyword evidence="1" id="KW-0472">Membrane</keyword>
<dbReference type="RefSeq" id="WP_219042807.1">
    <property type="nucleotide sequence ID" value="NZ_JAHWDQ010000001.1"/>
</dbReference>
<keyword evidence="1" id="KW-1133">Transmembrane helix</keyword>
<accession>A0ABS6VQN7</accession>
<sequence length="321" mass="34869">MRNFINEVGQIIGIEQNTTSQLEKLLSGLGGFFGIALCYLISNIYLTGPATLFIVASAGASAVLIFAVPNGALSQPWPVIGGHLISASIGVYCQQHLGNPHFAAAAAVGLAIFAMYHLRCLHPPGGATALFAVAGGNHVIDLGYSYVVFPVLLNIIALVSCGILFNALFQWRRYPSHLFRRHQTPSTTGAKPSFRHISPDIAQEDFAAALHQMNSFIDITPDDLSDLFELASRSARRRARTPLKIEAGLYYSNAERGSDWAVRKVLAIEGRRIQFRTAAGSDDSTDKAHYCSRRAFRQWARCKVIMSSGLWVPCGSSNEGS</sequence>
<gene>
    <name evidence="3" type="ORF">KXJ70_07560</name>
</gene>
<dbReference type="InterPro" id="IPR058581">
    <property type="entry name" value="TM_HPP"/>
</dbReference>
<proteinExistence type="predicted"/>
<evidence type="ECO:0000256" key="1">
    <source>
        <dbReference type="SAM" id="Phobius"/>
    </source>
</evidence>
<protein>
    <submittedName>
        <fullName evidence="3">HPP family protein</fullName>
    </submittedName>
</protein>
<reference evidence="3" key="1">
    <citation type="submission" date="2021-07" db="EMBL/GenBank/DDBJ databases">
        <title>Zhongshania sp. CAU 1632 isolated from seawater.</title>
        <authorList>
            <person name="Kim W."/>
        </authorList>
    </citation>
    <scope>NUCLEOTIDE SEQUENCE</scope>
    <source>
        <strain evidence="3">CAU 1632</strain>
    </source>
</reference>
<dbReference type="EMBL" id="JAHWDQ010000001">
    <property type="protein sequence ID" value="MBW2940625.1"/>
    <property type="molecule type" value="Genomic_DNA"/>
</dbReference>